<dbReference type="InterPro" id="IPR015813">
    <property type="entry name" value="Pyrv/PenolPyrv_kinase-like_dom"/>
</dbReference>
<sequence length="348" mass="38343">MAPRPRAAARRLMPTPTPPKPNVHPSEVLFQGEAIPAQLPVCDHYAGSEKLMRKSLALQQELGPVFDITFDCEDGAAVGLEREHAELCAAIINGPDNAHNRVGVRIHDPAHPHWRDDIDILVSRAGARLAYVVVPKVTDVVEVARVTDRVNQAARAAGVARHIPIHVLIETHAALEQVFDIAALVQVECLSFGLMDFVSAHHGAIPGDAMGSPQQFEHPLIRRAMLEIAAACHRHGKVPSHNVSTDIQRPASAGEDAHRARAEFGYLRKWSIHPSQIDPIVQAFQPGRDEIGLASEILLAAHENNWAPIRHQGRLHDRASYRYYWSLLQRAHATGAALPDNARELFFD</sequence>
<feature type="region of interest" description="Disordered" evidence="2">
    <location>
        <begin position="1"/>
        <end position="23"/>
    </location>
</feature>
<accession>A0ABM8XLX5</accession>
<keyword evidence="5" id="KW-1185">Reference proteome</keyword>
<dbReference type="InterPro" id="IPR040442">
    <property type="entry name" value="Pyrv_kinase-like_dom_sf"/>
</dbReference>
<evidence type="ECO:0000256" key="1">
    <source>
        <dbReference type="ARBA" id="ARBA00022723"/>
    </source>
</evidence>
<evidence type="ECO:0000259" key="3">
    <source>
        <dbReference type="Pfam" id="PF03328"/>
    </source>
</evidence>
<organism evidence="4 5">
    <name type="scientific">Cupriavidus respiraculi</name>
    <dbReference type="NCBI Taxonomy" id="195930"/>
    <lineage>
        <taxon>Bacteria</taxon>
        <taxon>Pseudomonadati</taxon>
        <taxon>Pseudomonadota</taxon>
        <taxon>Betaproteobacteria</taxon>
        <taxon>Burkholderiales</taxon>
        <taxon>Burkholderiaceae</taxon>
        <taxon>Cupriavidus</taxon>
    </lineage>
</organism>
<name>A0ABM8XLX5_9BURK</name>
<proteinExistence type="predicted"/>
<gene>
    <name evidence="4" type="ORF">LMG21510_04233</name>
</gene>
<comment type="caution">
    <text evidence="4">The sequence shown here is derived from an EMBL/GenBank/DDBJ whole genome shotgun (WGS) entry which is preliminary data.</text>
</comment>
<dbReference type="Proteomes" id="UP000721236">
    <property type="component" value="Unassembled WGS sequence"/>
</dbReference>
<evidence type="ECO:0000256" key="2">
    <source>
        <dbReference type="SAM" id="MobiDB-lite"/>
    </source>
</evidence>
<evidence type="ECO:0000313" key="5">
    <source>
        <dbReference type="Proteomes" id="UP000721236"/>
    </source>
</evidence>
<dbReference type="EMBL" id="CAJZAH010000006">
    <property type="protein sequence ID" value="CAG9181207.1"/>
    <property type="molecule type" value="Genomic_DNA"/>
</dbReference>
<reference evidence="4 5" key="1">
    <citation type="submission" date="2021-08" db="EMBL/GenBank/DDBJ databases">
        <authorList>
            <person name="Peeters C."/>
        </authorList>
    </citation>
    <scope>NUCLEOTIDE SEQUENCE [LARGE SCALE GENOMIC DNA]</scope>
    <source>
        <strain evidence="4 5">LMG 21510</strain>
    </source>
</reference>
<dbReference type="PANTHER" id="PTHR11105:SF0">
    <property type="entry name" value="CITRAMALYL-COA LYASE, MITOCHONDRIAL"/>
    <property type="match status" value="1"/>
</dbReference>
<dbReference type="PANTHER" id="PTHR11105">
    <property type="entry name" value="CITRATE LYASE SUBUNIT BETA-RELATED"/>
    <property type="match status" value="1"/>
</dbReference>
<dbReference type="Pfam" id="PF03328">
    <property type="entry name" value="HpcH_HpaI"/>
    <property type="match status" value="1"/>
</dbReference>
<keyword evidence="1" id="KW-0479">Metal-binding</keyword>
<protein>
    <recommendedName>
        <fullName evidence="3">HpcH/HpaI aldolase/citrate lyase domain-containing protein</fullName>
    </recommendedName>
</protein>
<feature type="domain" description="HpcH/HpaI aldolase/citrate lyase" evidence="3">
    <location>
        <begin position="69"/>
        <end position="260"/>
    </location>
</feature>
<dbReference type="InterPro" id="IPR005000">
    <property type="entry name" value="Aldolase/citrate-lyase_domain"/>
</dbReference>
<evidence type="ECO:0000313" key="4">
    <source>
        <dbReference type="EMBL" id="CAG9181207.1"/>
    </source>
</evidence>
<dbReference type="SUPFAM" id="SSF51621">
    <property type="entry name" value="Phosphoenolpyruvate/pyruvate domain"/>
    <property type="match status" value="1"/>
</dbReference>
<dbReference type="InterPro" id="IPR040186">
    <property type="entry name" value="Citramalyl-CoA_lyase"/>
</dbReference>
<feature type="compositionally biased region" description="Low complexity" evidence="2">
    <location>
        <begin position="1"/>
        <end position="14"/>
    </location>
</feature>
<dbReference type="Gene3D" id="6.10.140.960">
    <property type="match status" value="1"/>
</dbReference>
<dbReference type="Gene3D" id="3.20.20.60">
    <property type="entry name" value="Phosphoenolpyruvate-binding domains"/>
    <property type="match status" value="1"/>
</dbReference>